<accession>A0A2A5J480</accession>
<dbReference type="GO" id="GO:0004497">
    <property type="term" value="F:monooxygenase activity"/>
    <property type="evidence" value="ECO:0007669"/>
    <property type="project" value="UniProtKB-KW"/>
</dbReference>
<organism evidence="3 4">
    <name type="scientific">Rhodococcus qingshengii</name>
    <dbReference type="NCBI Taxonomy" id="334542"/>
    <lineage>
        <taxon>Bacteria</taxon>
        <taxon>Bacillati</taxon>
        <taxon>Actinomycetota</taxon>
        <taxon>Actinomycetes</taxon>
        <taxon>Mycobacteriales</taxon>
        <taxon>Nocardiaceae</taxon>
        <taxon>Rhodococcus</taxon>
        <taxon>Rhodococcus erythropolis group</taxon>
    </lineage>
</organism>
<evidence type="ECO:0000313" key="4">
    <source>
        <dbReference type="Proteomes" id="UP000230886"/>
    </source>
</evidence>
<dbReference type="Proteomes" id="UP000230886">
    <property type="component" value="Unassembled WGS sequence"/>
</dbReference>
<dbReference type="PROSITE" id="PS51725">
    <property type="entry name" value="ABM"/>
    <property type="match status" value="1"/>
</dbReference>
<reference evidence="2" key="2">
    <citation type="submission" date="2023-02" db="EMBL/GenBank/DDBJ databases">
        <title>A novel hydrolase synthesized by Rhodococcus erythropolis HQ is responsible for the detoxification of Zearalenone.</title>
        <authorList>
            <person name="Hu J."/>
            <person name="Xu J."/>
        </authorList>
    </citation>
    <scope>NUCLEOTIDE SEQUENCE</scope>
    <source>
        <strain evidence="2">HQ</strain>
    </source>
</reference>
<dbReference type="Pfam" id="PF03992">
    <property type="entry name" value="ABM"/>
    <property type="match status" value="1"/>
</dbReference>
<dbReference type="EMBL" id="JARDXE010000018">
    <property type="protein sequence ID" value="MDE8648266.1"/>
    <property type="molecule type" value="Genomic_DNA"/>
</dbReference>
<evidence type="ECO:0000313" key="3">
    <source>
        <dbReference type="EMBL" id="PCK23791.1"/>
    </source>
</evidence>
<comment type="caution">
    <text evidence="3">The sequence shown here is derived from an EMBL/GenBank/DDBJ whole genome shotgun (WGS) entry which is preliminary data.</text>
</comment>
<dbReference type="EMBL" id="NOVD01000045">
    <property type="protein sequence ID" value="PCK23791.1"/>
    <property type="molecule type" value="Genomic_DNA"/>
</dbReference>
<dbReference type="Proteomes" id="UP001217325">
    <property type="component" value="Unassembled WGS sequence"/>
</dbReference>
<gene>
    <name evidence="3" type="ORF">CHR55_29190</name>
    <name evidence="2" type="ORF">PXH69_25190</name>
</gene>
<dbReference type="PANTHER" id="PTHR33336">
    <property type="entry name" value="QUINOL MONOOXYGENASE YGIN-RELATED"/>
    <property type="match status" value="1"/>
</dbReference>
<keyword evidence="2" id="KW-0560">Oxidoreductase</keyword>
<dbReference type="PANTHER" id="PTHR33336:SF15">
    <property type="entry name" value="ABM DOMAIN-CONTAINING PROTEIN"/>
    <property type="match status" value="1"/>
</dbReference>
<sequence>MTESTQRATSNFRVIAEYRLDEETADEALGHLAQLAEASRNEPANLGYEYFRNVENPLHVTILEMYIDEVGFEAHRTSPHFICIGTDKILPLLTDRIVRTYSDEGDR</sequence>
<feature type="domain" description="ABM" evidence="1">
    <location>
        <begin position="12"/>
        <end position="101"/>
    </location>
</feature>
<dbReference type="RefSeq" id="WP_099698651.1">
    <property type="nucleotide sequence ID" value="NZ_JAGGNM010000102.1"/>
</dbReference>
<dbReference type="InterPro" id="IPR011008">
    <property type="entry name" value="Dimeric_a/b-barrel"/>
</dbReference>
<proteinExistence type="predicted"/>
<dbReference type="Gene3D" id="3.30.70.100">
    <property type="match status" value="1"/>
</dbReference>
<reference evidence="3 4" key="1">
    <citation type="submission" date="2017-07" db="EMBL/GenBank/DDBJ databases">
        <title>Draft sequence of Rhodococcus enclensis 23b-28.</title>
        <authorList>
            <person name="Besaury L."/>
            <person name="Sancelme M."/>
            <person name="Amato P."/>
            <person name="Lallement A."/>
            <person name="Delort A.-M."/>
        </authorList>
    </citation>
    <scope>NUCLEOTIDE SEQUENCE [LARGE SCALE GENOMIC DNA]</scope>
    <source>
        <strain evidence="3 4">23b-28</strain>
    </source>
</reference>
<dbReference type="InterPro" id="IPR007138">
    <property type="entry name" value="ABM_dom"/>
</dbReference>
<name>A0A2A5J480_RHOSG</name>
<dbReference type="InterPro" id="IPR050744">
    <property type="entry name" value="AI-2_Isomerase_LsrG"/>
</dbReference>
<keyword evidence="2" id="KW-0503">Monooxygenase</keyword>
<evidence type="ECO:0000259" key="1">
    <source>
        <dbReference type="PROSITE" id="PS51725"/>
    </source>
</evidence>
<protein>
    <submittedName>
        <fullName evidence="2">Quinol monooxygenase</fullName>
    </submittedName>
</protein>
<dbReference type="SUPFAM" id="SSF54909">
    <property type="entry name" value="Dimeric alpha+beta barrel"/>
    <property type="match status" value="1"/>
</dbReference>
<dbReference type="AlphaFoldDB" id="A0A2A5J480"/>
<evidence type="ECO:0000313" key="2">
    <source>
        <dbReference type="EMBL" id="MDE8648266.1"/>
    </source>
</evidence>